<dbReference type="PANTHER" id="PTHR46115">
    <property type="entry name" value="THIOREDOXIN-LIKE PROTEIN 1"/>
    <property type="match status" value="1"/>
</dbReference>
<keyword evidence="4" id="KW-1185">Reference proteome</keyword>
<accession>A0A4Q2CZ39</accession>
<evidence type="ECO:0000259" key="2">
    <source>
        <dbReference type="PROSITE" id="PS51352"/>
    </source>
</evidence>
<dbReference type="Pfam" id="PF00085">
    <property type="entry name" value="Thioredoxin"/>
    <property type="match status" value="1"/>
</dbReference>
<protein>
    <recommendedName>
        <fullName evidence="2">Thioredoxin domain-containing protein</fullName>
    </recommendedName>
</protein>
<dbReference type="InterPro" id="IPR013766">
    <property type="entry name" value="Thioredoxin_domain"/>
</dbReference>
<evidence type="ECO:0000313" key="3">
    <source>
        <dbReference type="EMBL" id="RXW11749.1"/>
    </source>
</evidence>
<dbReference type="CDD" id="cd02947">
    <property type="entry name" value="TRX_family"/>
    <property type="match status" value="1"/>
</dbReference>
<organism evidence="3 4">
    <name type="scientific">Candolleomyces aberdarensis</name>
    <dbReference type="NCBI Taxonomy" id="2316362"/>
    <lineage>
        <taxon>Eukaryota</taxon>
        <taxon>Fungi</taxon>
        <taxon>Dikarya</taxon>
        <taxon>Basidiomycota</taxon>
        <taxon>Agaricomycotina</taxon>
        <taxon>Agaricomycetes</taxon>
        <taxon>Agaricomycetidae</taxon>
        <taxon>Agaricales</taxon>
        <taxon>Agaricineae</taxon>
        <taxon>Psathyrellaceae</taxon>
        <taxon>Candolleomyces</taxon>
    </lineage>
</organism>
<dbReference type="EMBL" id="SDEE01001635">
    <property type="protein sequence ID" value="RXW11749.1"/>
    <property type="molecule type" value="Genomic_DNA"/>
</dbReference>
<name>A0A4Q2CZ39_9AGAR</name>
<proteinExistence type="predicted"/>
<keyword evidence="1" id="KW-1015">Disulfide bond</keyword>
<feature type="domain" description="Thioredoxin" evidence="2">
    <location>
        <begin position="1"/>
        <end position="93"/>
    </location>
</feature>
<gene>
    <name evidence="3" type="ORF">EST38_g14106</name>
</gene>
<dbReference type="InterPro" id="IPR036249">
    <property type="entry name" value="Thioredoxin-like_sf"/>
</dbReference>
<dbReference type="PROSITE" id="PS51352">
    <property type="entry name" value="THIOREDOXIN_2"/>
    <property type="match status" value="1"/>
</dbReference>
<dbReference type="Proteomes" id="UP000290288">
    <property type="component" value="Unassembled WGS sequence"/>
</dbReference>
<dbReference type="SUPFAM" id="SSF52833">
    <property type="entry name" value="Thioredoxin-like"/>
    <property type="match status" value="1"/>
</dbReference>
<evidence type="ECO:0000313" key="4">
    <source>
        <dbReference type="Proteomes" id="UP000290288"/>
    </source>
</evidence>
<dbReference type="AlphaFoldDB" id="A0A4Q2CZ39"/>
<evidence type="ECO:0000256" key="1">
    <source>
        <dbReference type="ARBA" id="ARBA00023157"/>
    </source>
</evidence>
<dbReference type="PROSITE" id="PS00194">
    <property type="entry name" value="THIOREDOXIN_1"/>
    <property type="match status" value="1"/>
</dbReference>
<sequence length="93" mass="10055">MSITHVTSLSQLNGILSKSKDKLTVIDFHATWCGPCHAIAPKFESLAREYKNSNFVKCDVDAATDVASEYKVTAMCVPRSSFNSETGGTAVLI</sequence>
<dbReference type="STRING" id="2316362.A0A4Q2CZ39"/>
<comment type="caution">
    <text evidence="3">The sequence shown here is derived from an EMBL/GenBank/DDBJ whole genome shotgun (WGS) entry which is preliminary data.</text>
</comment>
<dbReference type="OrthoDB" id="10263751at2759"/>
<dbReference type="Gene3D" id="3.40.30.10">
    <property type="entry name" value="Glutaredoxin"/>
    <property type="match status" value="1"/>
</dbReference>
<reference evidence="3 4" key="1">
    <citation type="submission" date="2019-01" db="EMBL/GenBank/DDBJ databases">
        <title>Draft genome sequence of Psathyrella aberdarensis IHI B618.</title>
        <authorList>
            <person name="Buettner E."/>
            <person name="Kellner H."/>
        </authorList>
    </citation>
    <scope>NUCLEOTIDE SEQUENCE [LARGE SCALE GENOMIC DNA]</scope>
    <source>
        <strain evidence="3 4">IHI B618</strain>
    </source>
</reference>
<dbReference type="InterPro" id="IPR017937">
    <property type="entry name" value="Thioredoxin_CS"/>
</dbReference>